<dbReference type="CDD" id="cd12797">
    <property type="entry name" value="M23_peptidase"/>
    <property type="match status" value="1"/>
</dbReference>
<dbReference type="GO" id="GO:0046872">
    <property type="term" value="F:metal ion binding"/>
    <property type="evidence" value="ECO:0007669"/>
    <property type="project" value="UniProtKB-KW"/>
</dbReference>
<reference evidence="10 11" key="1">
    <citation type="journal article" date="2011" name="Stand. Genomic Sci.">
        <title>Complete genome sequence of Rhodospirillum rubrum type strain (S1).</title>
        <authorList>
            <person name="Munk A.C."/>
            <person name="Copeland A."/>
            <person name="Lucas S."/>
            <person name="Lapidus A."/>
            <person name="Del Rio T.G."/>
            <person name="Barry K."/>
            <person name="Detter J.C."/>
            <person name="Hammon N."/>
            <person name="Israni S."/>
            <person name="Pitluck S."/>
            <person name="Brettin T."/>
            <person name="Bruce D."/>
            <person name="Han C."/>
            <person name="Tapia R."/>
            <person name="Gilna P."/>
            <person name="Schmutz J."/>
            <person name="Larimer F."/>
            <person name="Land M."/>
            <person name="Kyrpides N.C."/>
            <person name="Mavromatis K."/>
            <person name="Richardson P."/>
            <person name="Rohde M."/>
            <person name="Goker M."/>
            <person name="Klenk H.P."/>
            <person name="Zhang Y."/>
            <person name="Roberts G.P."/>
            <person name="Reslewic S."/>
            <person name="Schwartz D.C."/>
        </authorList>
    </citation>
    <scope>NUCLEOTIDE SEQUENCE [LARGE SCALE GENOMIC DNA]</scope>
    <source>
        <strain evidence="11">ATCC 11170 / ATH 1.1.1 / DSM 467 / LMG 4362 / NCIMB 8255 / S1</strain>
    </source>
</reference>
<evidence type="ECO:0000256" key="5">
    <source>
        <dbReference type="ARBA" id="ARBA00022801"/>
    </source>
</evidence>
<evidence type="ECO:0000256" key="3">
    <source>
        <dbReference type="ARBA" id="ARBA00022670"/>
    </source>
</evidence>
<keyword evidence="3" id="KW-0645">Protease</keyword>
<sequence length="533" mass="56922">MPPTGRPVRFTLVGSAIGAALGATLYFNPPVSATPLFALSPKPAEIGSAASAFSPAFAATPPFAPSLADRVPEPALPALAMTGANHPFRGLSSHDSSYPRRSLDATALDWQGSGDSLTATVGAEFLAELDIMVPPAPGLDEDLAAALAALPAGKAGAGDSSAVDLTITVSRGDTLMELLSEQDVPLTEAHDAIEALRASFDPREIRPGHELTLSFEPRDEGAPLFRGLSFEPTIGTTITLTRTAENGFASTKQEAKLVRKVARYDGEISSSLFEAGIKAGIEQTALSELIRIYSYDVDFQRDLQKGDRFSMFYEQYYTDDGRLVRAGNVLFASMTLSGTVMPLYRFEDTEGFVDYYNGKGEGIRKALLRTPINGARLSSGFGLRRHPVLGFSKMHKGVDFAAPPGTPIYAAGDGVVEKAGPFSSYGNYVRLRHTEDYKTAYAHMKGFAAGITAGKKVRQGQVIGYVGTTGRSTGPHLHYEILRQNAQVNPMGVRFPSGKSLRGKELAAFQKERARVDMAFQATPSGTKLASAN</sequence>
<evidence type="ECO:0000256" key="7">
    <source>
        <dbReference type="ARBA" id="ARBA00023049"/>
    </source>
</evidence>
<dbReference type="RefSeq" id="WP_011388528.1">
    <property type="nucleotide sequence ID" value="NC_007643.1"/>
</dbReference>
<keyword evidence="6" id="KW-0862">Zinc</keyword>
<dbReference type="SUPFAM" id="SSF51261">
    <property type="entry name" value="Duplicated hybrid motif"/>
    <property type="match status" value="1"/>
</dbReference>
<comment type="subcellular location">
    <subcellularLocation>
        <location evidence="2">Cell envelope</location>
    </subcellularLocation>
</comment>
<evidence type="ECO:0000256" key="6">
    <source>
        <dbReference type="ARBA" id="ARBA00022833"/>
    </source>
</evidence>
<dbReference type="InterPro" id="IPR045834">
    <property type="entry name" value="Csd3_N2"/>
</dbReference>
<dbReference type="HOGENOM" id="CLU_510788_0_0_5"/>
<dbReference type="GO" id="GO:0006508">
    <property type="term" value="P:proteolysis"/>
    <property type="evidence" value="ECO:0007669"/>
    <property type="project" value="UniProtKB-KW"/>
</dbReference>
<dbReference type="GO" id="GO:0030313">
    <property type="term" value="C:cell envelope"/>
    <property type="evidence" value="ECO:0007669"/>
    <property type="project" value="UniProtKB-SubCell"/>
</dbReference>
<dbReference type="PANTHER" id="PTHR21666:SF288">
    <property type="entry name" value="CELL DIVISION PROTEIN YTFB"/>
    <property type="match status" value="1"/>
</dbReference>
<evidence type="ECO:0000259" key="8">
    <source>
        <dbReference type="Pfam" id="PF01551"/>
    </source>
</evidence>
<dbReference type="PhylomeDB" id="Q2RWC1"/>
<dbReference type="eggNOG" id="COG0739">
    <property type="taxonomic scope" value="Bacteria"/>
</dbReference>
<dbReference type="KEGG" id="rru:Rru_A0770"/>
<dbReference type="PANTHER" id="PTHR21666">
    <property type="entry name" value="PEPTIDASE-RELATED"/>
    <property type="match status" value="1"/>
</dbReference>
<dbReference type="Pfam" id="PF01551">
    <property type="entry name" value="Peptidase_M23"/>
    <property type="match status" value="1"/>
</dbReference>
<proteinExistence type="predicted"/>
<dbReference type="InterPro" id="IPR016047">
    <property type="entry name" value="M23ase_b-sheet_dom"/>
</dbReference>
<dbReference type="InterPro" id="IPR011055">
    <property type="entry name" value="Dup_hybrid_motif"/>
</dbReference>
<dbReference type="InterPro" id="IPR050570">
    <property type="entry name" value="Cell_wall_metabolism_enzyme"/>
</dbReference>
<evidence type="ECO:0000256" key="2">
    <source>
        <dbReference type="ARBA" id="ARBA00004196"/>
    </source>
</evidence>
<gene>
    <name evidence="10" type="ordered locus">Rru_A0770</name>
</gene>
<keyword evidence="5" id="KW-0378">Hydrolase</keyword>
<accession>Q2RWC1</accession>
<keyword evidence="7" id="KW-0482">Metalloprotease</keyword>
<dbReference type="GO" id="GO:0004222">
    <property type="term" value="F:metalloendopeptidase activity"/>
    <property type="evidence" value="ECO:0007669"/>
    <property type="project" value="TreeGrafter"/>
</dbReference>
<organism evidence="10 11">
    <name type="scientific">Rhodospirillum rubrum (strain ATCC 11170 / ATH 1.1.1 / DSM 467 / LMG 4362 / NCIMB 8255 / S1)</name>
    <dbReference type="NCBI Taxonomy" id="269796"/>
    <lineage>
        <taxon>Bacteria</taxon>
        <taxon>Pseudomonadati</taxon>
        <taxon>Pseudomonadota</taxon>
        <taxon>Alphaproteobacteria</taxon>
        <taxon>Rhodospirillales</taxon>
        <taxon>Rhodospirillaceae</taxon>
        <taxon>Rhodospirillum</taxon>
    </lineage>
</organism>
<comment type="cofactor">
    <cofactor evidence="1">
        <name>Zn(2+)</name>
        <dbReference type="ChEBI" id="CHEBI:29105"/>
    </cofactor>
</comment>
<dbReference type="STRING" id="269796.Rru_A0770"/>
<dbReference type="EMBL" id="CP000230">
    <property type="protein sequence ID" value="ABC21574.1"/>
    <property type="molecule type" value="Genomic_DNA"/>
</dbReference>
<evidence type="ECO:0000256" key="4">
    <source>
        <dbReference type="ARBA" id="ARBA00022723"/>
    </source>
</evidence>
<evidence type="ECO:0000313" key="10">
    <source>
        <dbReference type="EMBL" id="ABC21574.1"/>
    </source>
</evidence>
<dbReference type="AlphaFoldDB" id="Q2RWC1"/>
<dbReference type="Proteomes" id="UP000001929">
    <property type="component" value="Chromosome"/>
</dbReference>
<feature type="domain" description="M23ase beta-sheet core" evidence="8">
    <location>
        <begin position="393"/>
        <end position="490"/>
    </location>
</feature>
<keyword evidence="4" id="KW-0479">Metal-binding</keyword>
<name>Q2RWC1_RHORT</name>
<dbReference type="Pfam" id="PF19425">
    <property type="entry name" value="Csd3_N2"/>
    <property type="match status" value="1"/>
</dbReference>
<dbReference type="EnsemblBacteria" id="ABC21574">
    <property type="protein sequence ID" value="ABC21574"/>
    <property type="gene ID" value="Rru_A0770"/>
</dbReference>
<evidence type="ECO:0000256" key="1">
    <source>
        <dbReference type="ARBA" id="ARBA00001947"/>
    </source>
</evidence>
<evidence type="ECO:0000259" key="9">
    <source>
        <dbReference type="Pfam" id="PF19425"/>
    </source>
</evidence>
<protein>
    <submittedName>
        <fullName evidence="10">Peptidase M23B</fullName>
    </submittedName>
</protein>
<dbReference type="Gene3D" id="3.10.450.350">
    <property type="match status" value="2"/>
</dbReference>
<dbReference type="Gene3D" id="2.70.70.10">
    <property type="entry name" value="Glucose Permease (Domain IIA)"/>
    <property type="match status" value="1"/>
</dbReference>
<dbReference type="PATRIC" id="fig|269796.9.peg.823"/>
<evidence type="ECO:0000313" key="11">
    <source>
        <dbReference type="Proteomes" id="UP000001929"/>
    </source>
</evidence>
<feature type="domain" description="Csd3-like second N-terminal" evidence="9">
    <location>
        <begin position="264"/>
        <end position="381"/>
    </location>
</feature>
<keyword evidence="11" id="KW-1185">Reference proteome</keyword>